<sequence length="636" mass="71547">MAKEQTATREQVEEEMRQLRKVFSSVRLIPAENVQGRKGRRPCYAHWKRDRPCENCVARRVLLEKSRKSKLEYMGRNLYEVTASYIEVDGKPCVLELSQKMDRSLLLGPNDSERFITAITSERERAYRDQSTGAYNRQYYNENYHGRAMTAGIVMLDLDDMMLATDVYGRRAGEAVLETAVNVIRRSLEEKDRIIRFDGDMLLLLLPDIGQEDFSQKLEQIRLQLNTTSVPGRSYLRMSASIGGVWVENADLDDGVERAEQLMNYARIQKNRTMVEQQPQQAAAVLPHCRQSALIVDDSSINRMILCQMLGDQFDTAQAGSGEECMRLLEGNPTGVSVVLLDIYMPGMDGFEVLEAMNKRELLDDIPVIVVSTEDAKSAMHRALLLGAADYIVRPFDTDVVYQRVVNTIHMRAKHRRLSAMVAGQVYATEKRSEMMTAILSRAMERLGGESRDHARHIRILTQMLLAQLVRADDAHPLTREQCQIIGMAAVLHDIGKMELADLRPNGCDAGTPEDAARMQQHTLLGAQMMEELEAYRDEYFVQTAYQICRWHHERYDGSGYPDGLSGEQIPLAAQVVGLADAYETLVCSSPEVPCGTAVKMLCEGACGAFSPVLLGCLQKIAPEIDEALRDPREAP</sequence>
<organism evidence="1 2">
    <name type="scientific">Faecalibacterium langellae</name>
    <dbReference type="NCBI Taxonomy" id="3435293"/>
    <lineage>
        <taxon>Bacteria</taxon>
        <taxon>Bacillati</taxon>
        <taxon>Bacillota</taxon>
        <taxon>Clostridia</taxon>
        <taxon>Eubacteriales</taxon>
        <taxon>Oscillospiraceae</taxon>
        <taxon>Faecalibacterium</taxon>
    </lineage>
</organism>
<accession>A0ACC9CWI0</accession>
<gene>
    <name evidence="1" type="ORF">CGS49_08880</name>
</gene>
<evidence type="ECO:0000313" key="2">
    <source>
        <dbReference type="Proteomes" id="UP000220959"/>
    </source>
</evidence>
<proteinExistence type="predicted"/>
<evidence type="ECO:0000313" key="1">
    <source>
        <dbReference type="EMBL" id="PDX60128.1"/>
    </source>
</evidence>
<keyword evidence="2" id="KW-1185">Reference proteome</keyword>
<comment type="caution">
    <text evidence="1">The sequence shown here is derived from an EMBL/GenBank/DDBJ whole genome shotgun (WGS) entry which is preliminary data.</text>
</comment>
<reference evidence="1 2" key="1">
    <citation type="journal article" date="2017" name="Front. Microbiol.">
        <title>New Insights into the Diversity of the Genus Faecalibacterium.</title>
        <authorList>
            <person name="Benevides L."/>
            <person name="Burman S."/>
            <person name="Martin R."/>
            <person name="Robert V."/>
            <person name="Thomas M."/>
            <person name="Miquel S."/>
            <person name="Chain F."/>
            <person name="Sokol H."/>
            <person name="Bermudez-Humaran L.G."/>
            <person name="Morrison M."/>
            <person name="Langella P."/>
            <person name="Azevedo V.A."/>
            <person name="Chatel J.M."/>
            <person name="Soares S."/>
        </authorList>
    </citation>
    <scope>NUCLEOTIDE SEQUENCE [LARGE SCALE GENOMIC DNA]</scope>
    <source>
        <strain evidence="2">CNCM I-4541</strain>
    </source>
</reference>
<dbReference type="Proteomes" id="UP000220959">
    <property type="component" value="Unassembled WGS sequence"/>
</dbReference>
<protein>
    <submittedName>
        <fullName evidence="1">Uncharacterized protein</fullName>
    </submittedName>
</protein>
<name>A0ACC9CWI0_9FIRM</name>
<dbReference type="EMBL" id="NMTR01000021">
    <property type="protein sequence ID" value="PDX60128.1"/>
    <property type="molecule type" value="Genomic_DNA"/>
</dbReference>